<dbReference type="EMBL" id="ML987189">
    <property type="protein sequence ID" value="KAF2256659.1"/>
    <property type="molecule type" value="Genomic_DNA"/>
</dbReference>
<accession>A0A6A6J1Q7</accession>
<dbReference type="AlphaFoldDB" id="A0A6A6J1Q7"/>
<evidence type="ECO:0008006" key="4">
    <source>
        <dbReference type="Google" id="ProtNLM"/>
    </source>
</evidence>
<dbReference type="Proteomes" id="UP000800094">
    <property type="component" value="Unassembled WGS sequence"/>
</dbReference>
<dbReference type="OrthoDB" id="1921208at2759"/>
<evidence type="ECO:0000313" key="3">
    <source>
        <dbReference type="Proteomes" id="UP000800094"/>
    </source>
</evidence>
<dbReference type="GeneID" id="54584069"/>
<dbReference type="CDD" id="cd00920">
    <property type="entry name" value="Cupredoxin"/>
    <property type="match status" value="1"/>
</dbReference>
<evidence type="ECO:0000313" key="2">
    <source>
        <dbReference type="EMBL" id="KAF2256659.1"/>
    </source>
</evidence>
<dbReference type="RefSeq" id="XP_033691663.1">
    <property type="nucleotide sequence ID" value="XM_033830739.1"/>
</dbReference>
<evidence type="ECO:0000256" key="1">
    <source>
        <dbReference type="SAM" id="SignalP"/>
    </source>
</evidence>
<dbReference type="PANTHER" id="PTHR34883:SF4">
    <property type="entry name" value="CUPREDOXIN"/>
    <property type="match status" value="1"/>
</dbReference>
<sequence length="250" mass="25176">MKYFSALPLAASLAAAQMSVMSLAPEAPSGQMTHTVVVGGLKPVATGMAAVLGYSPESITANVGDMVMFVFMQKNHTATQSTFDNPCKKMDGGMDSGFMPNPEGKAGVTWNMTVETTDPLWFYCKQQNGVHCGKGMVMSINAPTTGDKTMANFKQLAIQKNGTEQAPLTTAGIQNVQPGAQAAPSTVTVQAGGAAATGTGAAAVGTATVAAGTGIDGAGNTCACSCLCGVNSFPAAAAVNNFGGFAGMIN</sequence>
<dbReference type="SUPFAM" id="SSF49503">
    <property type="entry name" value="Cupredoxins"/>
    <property type="match status" value="1"/>
</dbReference>
<dbReference type="PANTHER" id="PTHR34883">
    <property type="entry name" value="SERINE-RICH PROTEIN, PUTATIVE-RELATED-RELATED"/>
    <property type="match status" value="1"/>
</dbReference>
<organism evidence="2 3">
    <name type="scientific">Trematosphaeria pertusa</name>
    <dbReference type="NCBI Taxonomy" id="390896"/>
    <lineage>
        <taxon>Eukaryota</taxon>
        <taxon>Fungi</taxon>
        <taxon>Dikarya</taxon>
        <taxon>Ascomycota</taxon>
        <taxon>Pezizomycotina</taxon>
        <taxon>Dothideomycetes</taxon>
        <taxon>Pleosporomycetidae</taxon>
        <taxon>Pleosporales</taxon>
        <taxon>Massarineae</taxon>
        <taxon>Trematosphaeriaceae</taxon>
        <taxon>Trematosphaeria</taxon>
    </lineage>
</organism>
<dbReference type="InterPro" id="IPR052953">
    <property type="entry name" value="Ser-rich/MCO-related"/>
</dbReference>
<dbReference type="Gene3D" id="2.60.40.420">
    <property type="entry name" value="Cupredoxins - blue copper proteins"/>
    <property type="match status" value="1"/>
</dbReference>
<reference evidence="2" key="1">
    <citation type="journal article" date="2020" name="Stud. Mycol.">
        <title>101 Dothideomycetes genomes: a test case for predicting lifestyles and emergence of pathogens.</title>
        <authorList>
            <person name="Haridas S."/>
            <person name="Albert R."/>
            <person name="Binder M."/>
            <person name="Bloem J."/>
            <person name="Labutti K."/>
            <person name="Salamov A."/>
            <person name="Andreopoulos B."/>
            <person name="Baker S."/>
            <person name="Barry K."/>
            <person name="Bills G."/>
            <person name="Bluhm B."/>
            <person name="Cannon C."/>
            <person name="Castanera R."/>
            <person name="Culley D."/>
            <person name="Daum C."/>
            <person name="Ezra D."/>
            <person name="Gonzalez J."/>
            <person name="Henrissat B."/>
            <person name="Kuo A."/>
            <person name="Liang C."/>
            <person name="Lipzen A."/>
            <person name="Lutzoni F."/>
            <person name="Magnuson J."/>
            <person name="Mondo S."/>
            <person name="Nolan M."/>
            <person name="Ohm R."/>
            <person name="Pangilinan J."/>
            <person name="Park H.-J."/>
            <person name="Ramirez L."/>
            <person name="Alfaro M."/>
            <person name="Sun H."/>
            <person name="Tritt A."/>
            <person name="Yoshinaga Y."/>
            <person name="Zwiers L.-H."/>
            <person name="Turgeon B."/>
            <person name="Goodwin S."/>
            <person name="Spatafora J."/>
            <person name="Crous P."/>
            <person name="Grigoriev I."/>
        </authorList>
    </citation>
    <scope>NUCLEOTIDE SEQUENCE</scope>
    <source>
        <strain evidence="2">CBS 122368</strain>
    </source>
</reference>
<proteinExistence type="predicted"/>
<feature type="signal peptide" evidence="1">
    <location>
        <begin position="1"/>
        <end position="16"/>
    </location>
</feature>
<name>A0A6A6J1Q7_9PLEO</name>
<feature type="chain" id="PRO_5025684100" description="Cupredoxin" evidence="1">
    <location>
        <begin position="17"/>
        <end position="250"/>
    </location>
</feature>
<protein>
    <recommendedName>
        <fullName evidence="4">Cupredoxin</fullName>
    </recommendedName>
</protein>
<dbReference type="InterPro" id="IPR008972">
    <property type="entry name" value="Cupredoxin"/>
</dbReference>
<keyword evidence="1" id="KW-0732">Signal</keyword>
<keyword evidence="3" id="KW-1185">Reference proteome</keyword>
<gene>
    <name evidence="2" type="ORF">BU26DRAFT_526987</name>
</gene>